<protein>
    <submittedName>
        <fullName evidence="1">Uncharacterized protein</fullName>
    </submittedName>
</protein>
<keyword evidence="2" id="KW-1185">Reference proteome</keyword>
<proteinExistence type="predicted"/>
<dbReference type="EMBL" id="CP089983">
    <property type="protein sequence ID" value="WXB06125.1"/>
    <property type="molecule type" value="Genomic_DNA"/>
</dbReference>
<dbReference type="Proteomes" id="UP001374803">
    <property type="component" value="Chromosome"/>
</dbReference>
<dbReference type="RefSeq" id="WP_394835776.1">
    <property type="nucleotide sequence ID" value="NZ_CP089929.1"/>
</dbReference>
<evidence type="ECO:0000313" key="1">
    <source>
        <dbReference type="EMBL" id="WXB06125.1"/>
    </source>
</evidence>
<accession>A0ABZ2L5R9</accession>
<organism evidence="1 2">
    <name type="scientific">Pendulispora rubella</name>
    <dbReference type="NCBI Taxonomy" id="2741070"/>
    <lineage>
        <taxon>Bacteria</taxon>
        <taxon>Pseudomonadati</taxon>
        <taxon>Myxococcota</taxon>
        <taxon>Myxococcia</taxon>
        <taxon>Myxococcales</taxon>
        <taxon>Sorangiineae</taxon>
        <taxon>Pendulisporaceae</taxon>
        <taxon>Pendulispora</taxon>
    </lineage>
</organism>
<name>A0ABZ2L5R9_9BACT</name>
<reference evidence="1" key="1">
    <citation type="submission" date="2021-12" db="EMBL/GenBank/DDBJ databases">
        <title>Discovery of the Pendulisporaceae a myxobacterial family with distinct sporulation behavior and unique specialized metabolism.</title>
        <authorList>
            <person name="Garcia R."/>
            <person name="Popoff A."/>
            <person name="Bader C.D."/>
            <person name="Loehr J."/>
            <person name="Walesch S."/>
            <person name="Walt C."/>
            <person name="Boldt J."/>
            <person name="Bunk B."/>
            <person name="Haeckl F.J.F.P.J."/>
            <person name="Gunesch A.P."/>
            <person name="Birkelbach J."/>
            <person name="Nuebel U."/>
            <person name="Pietschmann T."/>
            <person name="Bach T."/>
            <person name="Mueller R."/>
        </authorList>
    </citation>
    <scope>NUCLEOTIDE SEQUENCE</scope>
    <source>
        <strain evidence="1">MSr11367</strain>
    </source>
</reference>
<evidence type="ECO:0000313" key="2">
    <source>
        <dbReference type="Proteomes" id="UP001374803"/>
    </source>
</evidence>
<gene>
    <name evidence="1" type="ORF">LVJ94_02455</name>
</gene>
<sequence>MIDEPNEQGIYDYPEDTSRRLPIFDAQHGGPQFFVEGWHNYFTWAWQASATALPLSAMHCLPWGHYVITVFHKRCIFDRGRLVVEWPDLTAAEYRALTQAAPEETISLDGQDSTKEDFTWDWSVVEPESDPTRRRSPLQVRRGANRYADAKAKAEQLSRYEETLLMVTRKVAVTSMY</sequence>